<feature type="region of interest" description="Disordered" evidence="7">
    <location>
        <begin position="688"/>
        <end position="714"/>
    </location>
</feature>
<evidence type="ECO:0000256" key="3">
    <source>
        <dbReference type="ARBA" id="ARBA00022670"/>
    </source>
</evidence>
<dbReference type="AlphaFoldDB" id="A0A9P8UJ33"/>
<dbReference type="InterPro" id="IPR044635">
    <property type="entry name" value="UBP14-like"/>
</dbReference>
<dbReference type="OrthoDB" id="2420415at2759"/>
<feature type="compositionally biased region" description="Pro residues" evidence="7">
    <location>
        <begin position="693"/>
        <end position="707"/>
    </location>
</feature>
<keyword evidence="10" id="KW-1185">Reference proteome</keyword>
<evidence type="ECO:0000256" key="6">
    <source>
        <dbReference type="ARBA" id="ARBA00022807"/>
    </source>
</evidence>
<feature type="domain" description="USP" evidence="8">
    <location>
        <begin position="580"/>
        <end position="1181"/>
    </location>
</feature>
<evidence type="ECO:0000256" key="5">
    <source>
        <dbReference type="ARBA" id="ARBA00022801"/>
    </source>
</evidence>
<keyword evidence="3" id="KW-0645">Protease</keyword>
<evidence type="ECO:0000259" key="8">
    <source>
        <dbReference type="PROSITE" id="PS50235"/>
    </source>
</evidence>
<dbReference type="Gene3D" id="3.90.70.10">
    <property type="entry name" value="Cysteine proteinases"/>
    <property type="match status" value="2"/>
</dbReference>
<accession>A0A9P8UJ33</accession>
<dbReference type="InterPro" id="IPR018200">
    <property type="entry name" value="USP_CS"/>
</dbReference>
<dbReference type="RefSeq" id="XP_045957316.1">
    <property type="nucleotide sequence ID" value="XM_046096122.1"/>
</dbReference>
<name>A0A9P8UJ33_9PEZI</name>
<comment type="caution">
    <text evidence="9">The sequence shown here is derived from an EMBL/GenBank/DDBJ whole genome shotgun (WGS) entry which is preliminary data.</text>
</comment>
<feature type="region of interest" description="Disordered" evidence="7">
    <location>
        <begin position="557"/>
        <end position="582"/>
    </location>
</feature>
<dbReference type="PROSITE" id="PS00972">
    <property type="entry name" value="USP_1"/>
    <property type="match status" value="1"/>
</dbReference>
<dbReference type="SUPFAM" id="SSF54001">
    <property type="entry name" value="Cysteine proteinases"/>
    <property type="match status" value="1"/>
</dbReference>
<dbReference type="EMBL" id="JAGPXC010000005">
    <property type="protein sequence ID" value="KAH6653039.1"/>
    <property type="molecule type" value="Genomic_DNA"/>
</dbReference>
<dbReference type="InterPro" id="IPR001394">
    <property type="entry name" value="Peptidase_C19_UCH"/>
</dbReference>
<evidence type="ECO:0000256" key="2">
    <source>
        <dbReference type="ARBA" id="ARBA00012759"/>
    </source>
</evidence>
<protein>
    <recommendedName>
        <fullName evidence="2">ubiquitinyl hydrolase 1</fullName>
        <ecNumber evidence="2">3.4.19.12</ecNumber>
    </recommendedName>
</protein>
<evidence type="ECO:0000313" key="9">
    <source>
        <dbReference type="EMBL" id="KAH6653039.1"/>
    </source>
</evidence>
<feature type="region of interest" description="Disordered" evidence="7">
    <location>
        <begin position="1040"/>
        <end position="1069"/>
    </location>
</feature>
<dbReference type="GO" id="GO:0043161">
    <property type="term" value="P:proteasome-mediated ubiquitin-dependent protein catabolic process"/>
    <property type="evidence" value="ECO:0007669"/>
    <property type="project" value="InterPro"/>
</dbReference>
<dbReference type="PROSITE" id="PS00973">
    <property type="entry name" value="USP_2"/>
    <property type="match status" value="1"/>
</dbReference>
<dbReference type="GeneID" id="70125015"/>
<dbReference type="EC" id="3.4.19.12" evidence="2"/>
<evidence type="ECO:0000256" key="4">
    <source>
        <dbReference type="ARBA" id="ARBA00022786"/>
    </source>
</evidence>
<dbReference type="GO" id="GO:0061136">
    <property type="term" value="P:regulation of proteasomal protein catabolic process"/>
    <property type="evidence" value="ECO:0007669"/>
    <property type="project" value="TreeGrafter"/>
</dbReference>
<feature type="region of interest" description="Disordered" evidence="7">
    <location>
        <begin position="989"/>
        <end position="1013"/>
    </location>
</feature>
<keyword evidence="5" id="KW-0378">Hydrolase</keyword>
<dbReference type="GO" id="GO:0070628">
    <property type="term" value="F:proteasome binding"/>
    <property type="evidence" value="ECO:0007669"/>
    <property type="project" value="TreeGrafter"/>
</dbReference>
<dbReference type="PROSITE" id="PS50235">
    <property type="entry name" value="USP_3"/>
    <property type="match status" value="1"/>
</dbReference>
<sequence>MISSSWSLPRSETAETAARLLENSDSNSEDAGKVFTSARLINRLLSGDILRPGQEACRPEGHQLQLLPSQTGKTGWGSTEEFLSCVCDQCLHHFRFKVTNGPNPSPLENYHKMKMHMFLLTGRDSDTMLKATRTKQDHVTDRVHFMCIIDGCDCKLQIERLPPRISAKEFNTLMDESRLVENIREARLQDADRIDSLLTKWNPNAEGVVGMLCQYLVDGIQEPRLIKTHNKKFMIAFKDDFDDLWRTLGCTKKTLKTEGEPDEEAWQFPSLGVPVSPTAFGTLRAKWEDFEAECMIYYKQAQTLKDGQRTYKEIATPRRTRPAFELLKRLLGCQYEPLDNNPSLNEEDLVLLGCLANFKPSLYADAAKILVQKCPMRWQEFLDAGGRLIGEQNSDVAFDLMVFRSEVESKPKPLDAQTMVEVVEAYKYLGADLDQKSADYFIEKYLNQTSEAGKDVAIHHLAKIGKYLDKDLLTPVGAGGGVTSKMTRVQAADILGADIEYPHDLLQQLVNNKAQDPTVDRAKVAEALEVLADHARTLNVDLADKLNNWAGLFKASDEPGHRGASHQPAQEQPSDTSTPPGLGNIGNTCYLNSLLQYIYTITPLRDLVLRYPQDSLNLSVESVAQRKLGYGNGIEVSLDEAIVGKIFVELLQSLFRDLLTTTAVEVRPPQKLANTALRSASELLKMPLQQPDTKPPPLPARPSPAPPQATSADTNNVNVTVEPVNESLETASIVSSQTLVDDEGPAIPEIQNEDHQLDDMSQDAKPALLDGDTPMVDVNSSADTPPKELSLEQKIEVISHRLEQSERQGTEQQDVEEIIGFILEHLMRAISSSGPMPGKEDLQSDTITKTFFPLIVNYTVNKMAESNEEAYKSARQELIPDRWINAFPAEKPGVSSTIHDALSRSFGIQFVADSDLGRFSTIRQLSPIVHIRIQRANATSSGATKNSNPVRLTDELFFDRYMDAQHDSELAQQRQKLWCLQGHDKGLEESNRDTGTFPVQTQPTIVNDDGEDLSTGQYLDSDDEMVEAILQELPLRSSASILSEKRKSDSQPTNETDFHATKKRSLTPSTTASLMQAATLLLNGASINGVQDTKSLGDSKESYEKYFDGLTEHKYRLHAVICHSGGARAGHYWVWIRDFRRNRWIKFNDGRVTIDPRRPEEVIDQLNESGDPCYVAYVRDNDKDNLVGIPERTPMVAQSNGREATMEVIEGVAPQDTDMPDLFPVGKHIATENGIVETQESRPYELF</sequence>
<dbReference type="InterPro" id="IPR038765">
    <property type="entry name" value="Papain-like_cys_pep_sf"/>
</dbReference>
<dbReference type="Pfam" id="PF00443">
    <property type="entry name" value="UCH"/>
    <property type="match status" value="1"/>
</dbReference>
<evidence type="ECO:0000256" key="7">
    <source>
        <dbReference type="SAM" id="MobiDB-lite"/>
    </source>
</evidence>
<evidence type="ECO:0000313" key="10">
    <source>
        <dbReference type="Proteomes" id="UP000758603"/>
    </source>
</evidence>
<dbReference type="PANTHER" id="PTHR43982:SF6">
    <property type="entry name" value="UBIQUITIN CARBOXYL-TERMINAL HYDROLASE 2-RELATED"/>
    <property type="match status" value="1"/>
</dbReference>
<proteinExistence type="predicted"/>
<dbReference type="Proteomes" id="UP000758603">
    <property type="component" value="Unassembled WGS sequence"/>
</dbReference>
<feature type="compositionally biased region" description="Polar residues" evidence="7">
    <location>
        <begin position="993"/>
        <end position="1005"/>
    </location>
</feature>
<evidence type="ECO:0000256" key="1">
    <source>
        <dbReference type="ARBA" id="ARBA00000707"/>
    </source>
</evidence>
<dbReference type="GO" id="GO:0004843">
    <property type="term" value="F:cysteine-type deubiquitinase activity"/>
    <property type="evidence" value="ECO:0007669"/>
    <property type="project" value="UniProtKB-EC"/>
</dbReference>
<keyword evidence="4" id="KW-0833">Ubl conjugation pathway</keyword>
<comment type="catalytic activity">
    <reaction evidence="1">
        <text>Thiol-dependent hydrolysis of ester, thioester, amide, peptide and isopeptide bonds formed by the C-terminal Gly of ubiquitin (a 76-residue protein attached to proteins as an intracellular targeting signal).</text>
        <dbReference type="EC" id="3.4.19.12"/>
    </reaction>
</comment>
<organism evidence="9 10">
    <name type="scientific">Truncatella angustata</name>
    <dbReference type="NCBI Taxonomy" id="152316"/>
    <lineage>
        <taxon>Eukaryota</taxon>
        <taxon>Fungi</taxon>
        <taxon>Dikarya</taxon>
        <taxon>Ascomycota</taxon>
        <taxon>Pezizomycotina</taxon>
        <taxon>Sordariomycetes</taxon>
        <taxon>Xylariomycetidae</taxon>
        <taxon>Amphisphaeriales</taxon>
        <taxon>Sporocadaceae</taxon>
        <taxon>Truncatella</taxon>
    </lineage>
</organism>
<dbReference type="GO" id="GO:0016579">
    <property type="term" value="P:protein deubiquitination"/>
    <property type="evidence" value="ECO:0007669"/>
    <property type="project" value="InterPro"/>
</dbReference>
<reference evidence="9" key="1">
    <citation type="journal article" date="2021" name="Nat. Commun.">
        <title>Genetic determinants of endophytism in the Arabidopsis root mycobiome.</title>
        <authorList>
            <person name="Mesny F."/>
            <person name="Miyauchi S."/>
            <person name="Thiergart T."/>
            <person name="Pickel B."/>
            <person name="Atanasova L."/>
            <person name="Karlsson M."/>
            <person name="Huettel B."/>
            <person name="Barry K.W."/>
            <person name="Haridas S."/>
            <person name="Chen C."/>
            <person name="Bauer D."/>
            <person name="Andreopoulos W."/>
            <person name="Pangilinan J."/>
            <person name="LaButti K."/>
            <person name="Riley R."/>
            <person name="Lipzen A."/>
            <person name="Clum A."/>
            <person name="Drula E."/>
            <person name="Henrissat B."/>
            <person name="Kohler A."/>
            <person name="Grigoriev I.V."/>
            <person name="Martin F.M."/>
            <person name="Hacquard S."/>
        </authorList>
    </citation>
    <scope>NUCLEOTIDE SEQUENCE</scope>
    <source>
        <strain evidence="9">MPI-SDFR-AT-0073</strain>
    </source>
</reference>
<feature type="compositionally biased region" description="Polar residues" evidence="7">
    <location>
        <begin position="567"/>
        <end position="582"/>
    </location>
</feature>
<gene>
    <name evidence="9" type="ORF">BKA67DRAFT_307894</name>
</gene>
<dbReference type="PANTHER" id="PTHR43982">
    <property type="entry name" value="UBIQUITIN CARBOXYL-TERMINAL HYDROLASE"/>
    <property type="match status" value="1"/>
</dbReference>
<keyword evidence="6" id="KW-0788">Thiol protease</keyword>
<dbReference type="InterPro" id="IPR028889">
    <property type="entry name" value="USP"/>
</dbReference>